<keyword evidence="2" id="KW-1185">Reference proteome</keyword>
<sequence>MNPRPPIDCGLHDHIEVACLYGYHLELQMHDGDRQTGTAVTTRTEQGREFLVLQGEDGKIEVDLAGVSQIRALTDNRYFQVLDLDADRRCGI</sequence>
<reference evidence="1" key="1">
    <citation type="submission" date="2021-03" db="EMBL/GenBank/DDBJ databases">
        <title>novel species isolated from a fishpond in China.</title>
        <authorList>
            <person name="Lu H."/>
            <person name="Cai Z."/>
        </authorList>
    </citation>
    <scope>NUCLEOTIDE SEQUENCE</scope>
    <source>
        <strain evidence="1">JCM 30855</strain>
    </source>
</reference>
<organism evidence="1 2">
    <name type="scientific">Bowmanella dokdonensis</name>
    <dbReference type="NCBI Taxonomy" id="751969"/>
    <lineage>
        <taxon>Bacteria</taxon>
        <taxon>Pseudomonadati</taxon>
        <taxon>Pseudomonadota</taxon>
        <taxon>Gammaproteobacteria</taxon>
        <taxon>Alteromonadales</taxon>
        <taxon>Alteromonadaceae</taxon>
        <taxon>Bowmanella</taxon>
    </lineage>
</organism>
<evidence type="ECO:0000313" key="2">
    <source>
        <dbReference type="Proteomes" id="UP000664654"/>
    </source>
</evidence>
<dbReference type="InterPro" id="IPR023534">
    <property type="entry name" value="Rof/RNase_P-like"/>
</dbReference>
<dbReference type="SUPFAM" id="SSF101744">
    <property type="entry name" value="Rof/RNase P subunit-like"/>
    <property type="match status" value="1"/>
</dbReference>
<dbReference type="Proteomes" id="UP000664654">
    <property type="component" value="Unassembled WGS sequence"/>
</dbReference>
<proteinExistence type="predicted"/>
<dbReference type="EMBL" id="JAFKCV010000005">
    <property type="protein sequence ID" value="MBN7825790.1"/>
    <property type="molecule type" value="Genomic_DNA"/>
</dbReference>
<dbReference type="Pfam" id="PF07073">
    <property type="entry name" value="ROF"/>
    <property type="match status" value="1"/>
</dbReference>
<dbReference type="AlphaFoldDB" id="A0A939DPB7"/>
<dbReference type="InterPro" id="IPR038626">
    <property type="entry name" value="Rof-like_sf"/>
</dbReference>
<dbReference type="InterPro" id="IPR009778">
    <property type="entry name" value="ROF"/>
</dbReference>
<comment type="caution">
    <text evidence="1">The sequence shown here is derived from an EMBL/GenBank/DDBJ whole genome shotgun (WGS) entry which is preliminary data.</text>
</comment>
<gene>
    <name evidence="1" type="ORF">J0A66_11190</name>
</gene>
<protein>
    <submittedName>
        <fullName evidence="1">Rho-binding antiterminator</fullName>
    </submittedName>
</protein>
<name>A0A939DPB7_9ALTE</name>
<dbReference type="RefSeq" id="WP_206573899.1">
    <property type="nucleotide sequence ID" value="NZ_JAFKCV010000005.1"/>
</dbReference>
<accession>A0A939DPB7</accession>
<dbReference type="Gene3D" id="2.30.30.400">
    <property type="entry name" value="Rof-like"/>
    <property type="match status" value="1"/>
</dbReference>
<evidence type="ECO:0000313" key="1">
    <source>
        <dbReference type="EMBL" id="MBN7825790.1"/>
    </source>
</evidence>